<dbReference type="InParanoid" id="D8SNJ2"/>
<dbReference type="PANTHER" id="PTHR47926">
    <property type="entry name" value="PENTATRICOPEPTIDE REPEAT-CONTAINING PROTEIN"/>
    <property type="match status" value="1"/>
</dbReference>
<dbReference type="Gramene" id="EFJ14077">
    <property type="protein sequence ID" value="EFJ14077"/>
    <property type="gene ID" value="SELMODRAFT_424019"/>
</dbReference>
<evidence type="ECO:0000256" key="1">
    <source>
        <dbReference type="ARBA" id="ARBA00022737"/>
    </source>
</evidence>
<evidence type="ECO:0000313" key="3">
    <source>
        <dbReference type="EMBL" id="EFJ14077.1"/>
    </source>
</evidence>
<dbReference type="InterPro" id="IPR002885">
    <property type="entry name" value="PPR_rpt"/>
</dbReference>
<sequence length="259" mass="27793">MLEASSNIVGSQQSFFATLLSQSGGSGDLDQTRKIHSRIVDSGYSKDKPTPSSSASIKVTYTTLLSCCDDLGDGEEIHACVVRDGIEWDVAMSTALGLSSSSKSGFSTGMINTISSRAMEFLCSTGGDVSTRDDLVVATALVKCFGSHRRINEAEEVFERFRLCRFDLVLWNAMVWAYAETSHPEEVLFVLKKMDLEGGKADTFTFATDLTACAASCEHALLQTIFLHDRATSLGLGSDPVVVAAVINSYSKSPRGSGL</sequence>
<dbReference type="Gene3D" id="1.25.40.10">
    <property type="entry name" value="Tetratricopeptide repeat domain"/>
    <property type="match status" value="1"/>
</dbReference>
<proteinExistence type="predicted"/>
<dbReference type="PROSITE" id="PS51375">
    <property type="entry name" value="PPR"/>
    <property type="match status" value="1"/>
</dbReference>
<name>D8SNJ2_SELML</name>
<evidence type="ECO:0000256" key="2">
    <source>
        <dbReference type="PROSITE-ProRule" id="PRU00708"/>
    </source>
</evidence>
<organism evidence="4">
    <name type="scientific">Selaginella moellendorffii</name>
    <name type="common">Spikemoss</name>
    <dbReference type="NCBI Taxonomy" id="88036"/>
    <lineage>
        <taxon>Eukaryota</taxon>
        <taxon>Viridiplantae</taxon>
        <taxon>Streptophyta</taxon>
        <taxon>Embryophyta</taxon>
        <taxon>Tracheophyta</taxon>
        <taxon>Lycopodiopsida</taxon>
        <taxon>Selaginellales</taxon>
        <taxon>Selaginellaceae</taxon>
        <taxon>Selaginella</taxon>
    </lineage>
</organism>
<keyword evidence="4" id="KW-1185">Reference proteome</keyword>
<dbReference type="InterPro" id="IPR011990">
    <property type="entry name" value="TPR-like_helical_dom_sf"/>
</dbReference>
<evidence type="ECO:0000313" key="4">
    <source>
        <dbReference type="Proteomes" id="UP000001514"/>
    </source>
</evidence>
<gene>
    <name evidence="3" type="ORF">SELMODRAFT_424019</name>
</gene>
<reference evidence="3 4" key="1">
    <citation type="journal article" date="2011" name="Science">
        <title>The Selaginella genome identifies genetic changes associated with the evolution of vascular plants.</title>
        <authorList>
            <person name="Banks J.A."/>
            <person name="Nishiyama T."/>
            <person name="Hasebe M."/>
            <person name="Bowman J.L."/>
            <person name="Gribskov M."/>
            <person name="dePamphilis C."/>
            <person name="Albert V.A."/>
            <person name="Aono N."/>
            <person name="Aoyama T."/>
            <person name="Ambrose B.A."/>
            <person name="Ashton N.W."/>
            <person name="Axtell M.J."/>
            <person name="Barker E."/>
            <person name="Barker M.S."/>
            <person name="Bennetzen J.L."/>
            <person name="Bonawitz N.D."/>
            <person name="Chapple C."/>
            <person name="Cheng C."/>
            <person name="Correa L.G."/>
            <person name="Dacre M."/>
            <person name="DeBarry J."/>
            <person name="Dreyer I."/>
            <person name="Elias M."/>
            <person name="Engstrom E.M."/>
            <person name="Estelle M."/>
            <person name="Feng L."/>
            <person name="Finet C."/>
            <person name="Floyd S.K."/>
            <person name="Frommer W.B."/>
            <person name="Fujita T."/>
            <person name="Gramzow L."/>
            <person name="Gutensohn M."/>
            <person name="Harholt J."/>
            <person name="Hattori M."/>
            <person name="Heyl A."/>
            <person name="Hirai T."/>
            <person name="Hiwatashi Y."/>
            <person name="Ishikawa M."/>
            <person name="Iwata M."/>
            <person name="Karol K.G."/>
            <person name="Koehler B."/>
            <person name="Kolukisaoglu U."/>
            <person name="Kubo M."/>
            <person name="Kurata T."/>
            <person name="Lalonde S."/>
            <person name="Li K."/>
            <person name="Li Y."/>
            <person name="Litt A."/>
            <person name="Lyons E."/>
            <person name="Manning G."/>
            <person name="Maruyama T."/>
            <person name="Michael T.P."/>
            <person name="Mikami K."/>
            <person name="Miyazaki S."/>
            <person name="Morinaga S."/>
            <person name="Murata T."/>
            <person name="Mueller-Roeber B."/>
            <person name="Nelson D.R."/>
            <person name="Obara M."/>
            <person name="Oguri Y."/>
            <person name="Olmstead R.G."/>
            <person name="Onodera N."/>
            <person name="Petersen B.L."/>
            <person name="Pils B."/>
            <person name="Prigge M."/>
            <person name="Rensing S.A."/>
            <person name="Riano-Pachon D.M."/>
            <person name="Roberts A.W."/>
            <person name="Sato Y."/>
            <person name="Scheller H.V."/>
            <person name="Schulz B."/>
            <person name="Schulz C."/>
            <person name="Shakirov E.V."/>
            <person name="Shibagaki N."/>
            <person name="Shinohara N."/>
            <person name="Shippen D.E."/>
            <person name="Soerensen I."/>
            <person name="Sotooka R."/>
            <person name="Sugimoto N."/>
            <person name="Sugita M."/>
            <person name="Sumikawa N."/>
            <person name="Tanurdzic M."/>
            <person name="Theissen G."/>
            <person name="Ulvskov P."/>
            <person name="Wakazuki S."/>
            <person name="Weng J.K."/>
            <person name="Willats W.W."/>
            <person name="Wipf D."/>
            <person name="Wolf P.G."/>
            <person name="Yang L."/>
            <person name="Zimmer A.D."/>
            <person name="Zhu Q."/>
            <person name="Mitros T."/>
            <person name="Hellsten U."/>
            <person name="Loque D."/>
            <person name="Otillar R."/>
            <person name="Salamov A."/>
            <person name="Schmutz J."/>
            <person name="Shapiro H."/>
            <person name="Lindquist E."/>
            <person name="Lucas S."/>
            <person name="Rokhsar D."/>
            <person name="Grigoriev I.V."/>
        </authorList>
    </citation>
    <scope>NUCLEOTIDE SEQUENCE [LARGE SCALE GENOMIC DNA]</scope>
</reference>
<keyword evidence="1" id="KW-0677">Repeat</keyword>
<dbReference type="GO" id="GO:0003723">
    <property type="term" value="F:RNA binding"/>
    <property type="evidence" value="ECO:0007669"/>
    <property type="project" value="InterPro"/>
</dbReference>
<dbReference type="AlphaFoldDB" id="D8SNJ2"/>
<dbReference type="HOGENOM" id="CLU_1075202_0_0_1"/>
<evidence type="ECO:0008006" key="5">
    <source>
        <dbReference type="Google" id="ProtNLM"/>
    </source>
</evidence>
<dbReference type="PANTHER" id="PTHR47926:SF533">
    <property type="entry name" value="DYW DOMAIN-CONTAINING PROTEIN"/>
    <property type="match status" value="1"/>
</dbReference>
<protein>
    <recommendedName>
        <fullName evidence="5">Pentacotripeptide-repeat region of PRORP domain-containing protein</fullName>
    </recommendedName>
</protein>
<dbReference type="eggNOG" id="KOG4197">
    <property type="taxonomic scope" value="Eukaryota"/>
</dbReference>
<dbReference type="Pfam" id="PF01535">
    <property type="entry name" value="PPR"/>
    <property type="match status" value="2"/>
</dbReference>
<dbReference type="EMBL" id="GL377629">
    <property type="protein sequence ID" value="EFJ14077.1"/>
    <property type="molecule type" value="Genomic_DNA"/>
</dbReference>
<dbReference type="GO" id="GO:0009451">
    <property type="term" value="P:RNA modification"/>
    <property type="evidence" value="ECO:0007669"/>
    <property type="project" value="InterPro"/>
</dbReference>
<accession>D8SNJ2</accession>
<dbReference type="InterPro" id="IPR046960">
    <property type="entry name" value="PPR_At4g14850-like_plant"/>
</dbReference>
<dbReference type="KEGG" id="smo:SELMODRAFT_424019"/>
<feature type="repeat" description="PPR" evidence="2">
    <location>
        <begin position="167"/>
        <end position="201"/>
    </location>
</feature>
<dbReference type="Proteomes" id="UP000001514">
    <property type="component" value="Unassembled WGS sequence"/>
</dbReference>